<protein>
    <submittedName>
        <fullName evidence="1">Uncharacterized protein</fullName>
    </submittedName>
</protein>
<accession>A0A5C3MRG0</accession>
<keyword evidence="2" id="KW-1185">Reference proteome</keyword>
<organism evidence="1 2">
    <name type="scientific">Heliocybe sulcata</name>
    <dbReference type="NCBI Taxonomy" id="5364"/>
    <lineage>
        <taxon>Eukaryota</taxon>
        <taxon>Fungi</taxon>
        <taxon>Dikarya</taxon>
        <taxon>Basidiomycota</taxon>
        <taxon>Agaricomycotina</taxon>
        <taxon>Agaricomycetes</taxon>
        <taxon>Gloeophyllales</taxon>
        <taxon>Gloeophyllaceae</taxon>
        <taxon>Heliocybe</taxon>
    </lineage>
</organism>
<proteinExistence type="predicted"/>
<evidence type="ECO:0000313" key="1">
    <source>
        <dbReference type="EMBL" id="TFK47612.1"/>
    </source>
</evidence>
<gene>
    <name evidence="1" type="ORF">OE88DRAFT_1665850</name>
</gene>
<dbReference type="AlphaFoldDB" id="A0A5C3MRG0"/>
<dbReference type="Proteomes" id="UP000305948">
    <property type="component" value="Unassembled WGS sequence"/>
</dbReference>
<evidence type="ECO:0000313" key="2">
    <source>
        <dbReference type="Proteomes" id="UP000305948"/>
    </source>
</evidence>
<reference evidence="1 2" key="1">
    <citation type="journal article" date="2019" name="Nat. Ecol. Evol.">
        <title>Megaphylogeny resolves global patterns of mushroom evolution.</title>
        <authorList>
            <person name="Varga T."/>
            <person name="Krizsan K."/>
            <person name="Foldi C."/>
            <person name="Dima B."/>
            <person name="Sanchez-Garcia M."/>
            <person name="Sanchez-Ramirez S."/>
            <person name="Szollosi G.J."/>
            <person name="Szarkandi J.G."/>
            <person name="Papp V."/>
            <person name="Albert L."/>
            <person name="Andreopoulos W."/>
            <person name="Angelini C."/>
            <person name="Antonin V."/>
            <person name="Barry K.W."/>
            <person name="Bougher N.L."/>
            <person name="Buchanan P."/>
            <person name="Buyck B."/>
            <person name="Bense V."/>
            <person name="Catcheside P."/>
            <person name="Chovatia M."/>
            <person name="Cooper J."/>
            <person name="Damon W."/>
            <person name="Desjardin D."/>
            <person name="Finy P."/>
            <person name="Geml J."/>
            <person name="Haridas S."/>
            <person name="Hughes K."/>
            <person name="Justo A."/>
            <person name="Karasinski D."/>
            <person name="Kautmanova I."/>
            <person name="Kiss B."/>
            <person name="Kocsube S."/>
            <person name="Kotiranta H."/>
            <person name="LaButti K.M."/>
            <person name="Lechner B.E."/>
            <person name="Liimatainen K."/>
            <person name="Lipzen A."/>
            <person name="Lukacs Z."/>
            <person name="Mihaltcheva S."/>
            <person name="Morgado L.N."/>
            <person name="Niskanen T."/>
            <person name="Noordeloos M.E."/>
            <person name="Ohm R.A."/>
            <person name="Ortiz-Santana B."/>
            <person name="Ovrebo C."/>
            <person name="Racz N."/>
            <person name="Riley R."/>
            <person name="Savchenko A."/>
            <person name="Shiryaev A."/>
            <person name="Soop K."/>
            <person name="Spirin V."/>
            <person name="Szebenyi C."/>
            <person name="Tomsovsky M."/>
            <person name="Tulloss R.E."/>
            <person name="Uehling J."/>
            <person name="Grigoriev I.V."/>
            <person name="Vagvolgyi C."/>
            <person name="Papp T."/>
            <person name="Martin F.M."/>
            <person name="Miettinen O."/>
            <person name="Hibbett D.S."/>
            <person name="Nagy L.G."/>
        </authorList>
    </citation>
    <scope>NUCLEOTIDE SEQUENCE [LARGE SCALE GENOMIC DNA]</scope>
    <source>
        <strain evidence="1 2">OMC1185</strain>
    </source>
</reference>
<sequence length="164" mass="19345">MSCTVPKSKSAVFSGYLMAPDKFKEFACSLPTPRPWEREGYTRDPFVPQIQAYCYWRRRLDPKKRKYFPMIRARYAADDNEPSVTEDRITHMFFATRFVPYKGPSQMNESHPNSKRLRTETEKDRALLNLFKQVVESDGAKFDQDMVTFGTIRDWHPAHDPYSF</sequence>
<dbReference type="EMBL" id="ML213523">
    <property type="protein sequence ID" value="TFK47612.1"/>
    <property type="molecule type" value="Genomic_DNA"/>
</dbReference>
<dbReference type="OrthoDB" id="3057416at2759"/>
<name>A0A5C3MRG0_9AGAM</name>